<evidence type="ECO:0000256" key="1">
    <source>
        <dbReference type="SAM" id="MobiDB-lite"/>
    </source>
</evidence>
<proteinExistence type="predicted"/>
<organism evidence="3 4">
    <name type="scientific">Diplogelasinospora grovesii</name>
    <dbReference type="NCBI Taxonomy" id="303347"/>
    <lineage>
        <taxon>Eukaryota</taxon>
        <taxon>Fungi</taxon>
        <taxon>Dikarya</taxon>
        <taxon>Ascomycota</taxon>
        <taxon>Pezizomycotina</taxon>
        <taxon>Sordariomycetes</taxon>
        <taxon>Sordariomycetidae</taxon>
        <taxon>Sordariales</taxon>
        <taxon>Diplogelasinosporaceae</taxon>
        <taxon>Diplogelasinospora</taxon>
    </lineage>
</organism>
<keyword evidence="2" id="KW-0472">Membrane</keyword>
<name>A0AAN6MXM5_9PEZI</name>
<evidence type="ECO:0000313" key="4">
    <source>
        <dbReference type="Proteomes" id="UP001303473"/>
    </source>
</evidence>
<feature type="transmembrane region" description="Helical" evidence="2">
    <location>
        <begin position="9"/>
        <end position="27"/>
    </location>
</feature>
<gene>
    <name evidence="3" type="ORF">QBC46DRAFT_358699</name>
</gene>
<feature type="compositionally biased region" description="Polar residues" evidence="1">
    <location>
        <begin position="161"/>
        <end position="171"/>
    </location>
</feature>
<dbReference type="AlphaFoldDB" id="A0AAN6MXM5"/>
<keyword evidence="4" id="KW-1185">Reference proteome</keyword>
<feature type="region of interest" description="Disordered" evidence="1">
    <location>
        <begin position="270"/>
        <end position="291"/>
    </location>
</feature>
<feature type="region of interest" description="Disordered" evidence="1">
    <location>
        <begin position="107"/>
        <end position="228"/>
    </location>
</feature>
<keyword evidence="2" id="KW-0812">Transmembrane</keyword>
<keyword evidence="2" id="KW-1133">Transmembrane helix</keyword>
<dbReference type="EMBL" id="MU853957">
    <property type="protein sequence ID" value="KAK3934829.1"/>
    <property type="molecule type" value="Genomic_DNA"/>
</dbReference>
<reference evidence="4" key="1">
    <citation type="journal article" date="2023" name="Mol. Phylogenet. Evol.">
        <title>Genome-scale phylogeny and comparative genomics of the fungal order Sordariales.</title>
        <authorList>
            <person name="Hensen N."/>
            <person name="Bonometti L."/>
            <person name="Westerberg I."/>
            <person name="Brannstrom I.O."/>
            <person name="Guillou S."/>
            <person name="Cros-Aarteil S."/>
            <person name="Calhoun S."/>
            <person name="Haridas S."/>
            <person name="Kuo A."/>
            <person name="Mondo S."/>
            <person name="Pangilinan J."/>
            <person name="Riley R."/>
            <person name="LaButti K."/>
            <person name="Andreopoulos B."/>
            <person name="Lipzen A."/>
            <person name="Chen C."/>
            <person name="Yan M."/>
            <person name="Daum C."/>
            <person name="Ng V."/>
            <person name="Clum A."/>
            <person name="Steindorff A."/>
            <person name="Ohm R.A."/>
            <person name="Martin F."/>
            <person name="Silar P."/>
            <person name="Natvig D.O."/>
            <person name="Lalanne C."/>
            <person name="Gautier V."/>
            <person name="Ament-Velasquez S.L."/>
            <person name="Kruys A."/>
            <person name="Hutchinson M.I."/>
            <person name="Powell A.J."/>
            <person name="Barry K."/>
            <person name="Miller A.N."/>
            <person name="Grigoriev I.V."/>
            <person name="Debuchy R."/>
            <person name="Gladieux P."/>
            <person name="Hiltunen Thoren M."/>
            <person name="Johannesson H."/>
        </authorList>
    </citation>
    <scope>NUCLEOTIDE SEQUENCE [LARGE SCALE GENOMIC DNA]</scope>
    <source>
        <strain evidence="4">CBS 340.73</strain>
    </source>
</reference>
<accession>A0AAN6MXM5</accession>
<evidence type="ECO:0000313" key="3">
    <source>
        <dbReference type="EMBL" id="KAK3934829.1"/>
    </source>
</evidence>
<feature type="compositionally biased region" description="Low complexity" evidence="1">
    <location>
        <begin position="212"/>
        <end position="222"/>
    </location>
</feature>
<evidence type="ECO:0000256" key="2">
    <source>
        <dbReference type="SAM" id="Phobius"/>
    </source>
</evidence>
<dbReference type="Proteomes" id="UP001303473">
    <property type="component" value="Unassembled WGS sequence"/>
</dbReference>
<protein>
    <submittedName>
        <fullName evidence="3">Uncharacterized protein</fullName>
    </submittedName>
</protein>
<sequence>MGINLQSEATLAILVTAIAITFCWYPICELHSFCQRTGRCKKLRSYCEKKGWAKPSPKAEYEPQPIWRVEDLAISIQPPPSTLQSSSGVLRRTVSSTRTNAVQTLPVPGEARTSTLPRVPPFSKAASPNPDLPRCMSGAIVSPDSSSSPTPTPGLPRRRSMSNIPTTANSASGGGRQQVPRRTRSFSFNGERGHGRTRSRSSLAISPLPPKTTTTTTTTTTTANSERCNAPRDRSLLFWRWALFHLGLPVPQDNDDNNNNNDVSVGLPQQEEVEEAPEADTWPSQELAPDGEPKWLKELRAQPHVRRPWWAAVVPAGWSGYNYSAETGENPPVEADPYS</sequence>
<comment type="caution">
    <text evidence="3">The sequence shown here is derived from an EMBL/GenBank/DDBJ whole genome shotgun (WGS) entry which is preliminary data.</text>
</comment>